<dbReference type="AlphaFoldDB" id="A0A2W1JMI3"/>
<dbReference type="OrthoDB" id="9772295at2"/>
<evidence type="ECO:0000313" key="3">
    <source>
        <dbReference type="Proteomes" id="UP000248857"/>
    </source>
</evidence>
<organism evidence="2 3">
    <name type="scientific">Acaryochloris thomasi RCC1774</name>
    <dbReference type="NCBI Taxonomy" id="1764569"/>
    <lineage>
        <taxon>Bacteria</taxon>
        <taxon>Bacillati</taxon>
        <taxon>Cyanobacteriota</taxon>
        <taxon>Cyanophyceae</taxon>
        <taxon>Acaryochloridales</taxon>
        <taxon>Acaryochloridaceae</taxon>
        <taxon>Acaryochloris</taxon>
        <taxon>Acaryochloris thomasi</taxon>
    </lineage>
</organism>
<protein>
    <recommendedName>
        <fullName evidence="4">DUF1800 domain-containing protein</fullName>
    </recommendedName>
</protein>
<dbReference type="Proteomes" id="UP000248857">
    <property type="component" value="Unassembled WGS sequence"/>
</dbReference>
<comment type="caution">
    <text evidence="2">The sequence shown here is derived from an EMBL/GenBank/DDBJ whole genome shotgun (WGS) entry which is preliminary data.</text>
</comment>
<evidence type="ECO:0000313" key="2">
    <source>
        <dbReference type="EMBL" id="PZD72665.1"/>
    </source>
</evidence>
<proteinExistence type="predicted"/>
<gene>
    <name evidence="2" type="ORF">C1752_03501</name>
</gene>
<dbReference type="RefSeq" id="WP_110986934.1">
    <property type="nucleotide sequence ID" value="NZ_CAWNWM010000009.1"/>
</dbReference>
<feature type="region of interest" description="Disordered" evidence="1">
    <location>
        <begin position="102"/>
        <end position="124"/>
    </location>
</feature>
<sequence length="490" mass="55482">MINRGLWRPLLISLLCVISFLGPLAVPVQAVTDSRAIYVLNRLSFGPRPGDLEHIQAVGVEGYIKEQLSPKSLQPPSNLKRKLQQLKILKLTPIQVIQRFEPQRQQQQRPAAQKAARQKARRPLKQAEQARIIQAIASPRQLEEVMVNFWFNHFNVSAEKGRVKFWIGDYERNAIRPYALGSFRDLLGATAKHPAMLFYLDNWRNTAPNSPGARGRFQGLNENYARELLELHTLGVNGGYTQADIIATAELLTGWSIPAPRQMAQHPTGFYFNAKRHDPRPKTVLGTKITGQGIVAGEQLLDLLASHPATARQISYELAQYFVADQPPEALVKRLTQRYLKTDGDIRAVLDTLFHSPEFWDDKYKGRKYKTPYEYVLSATRAQGRDLDFNTQQMLGMFAQLGMPLYRCRTPDGYPNTQTEWLNPEAVTRRVSLAMTLTRNRGSQNRPTDLPQLVNTLGDQISSPTQTVVDASPERLRAALLLGSPDFMYR</sequence>
<feature type="compositionally biased region" description="Low complexity" evidence="1">
    <location>
        <begin position="103"/>
        <end position="115"/>
    </location>
</feature>
<evidence type="ECO:0000256" key="1">
    <source>
        <dbReference type="SAM" id="MobiDB-lite"/>
    </source>
</evidence>
<keyword evidence="3" id="KW-1185">Reference proteome</keyword>
<dbReference type="EMBL" id="PQWO01000009">
    <property type="protein sequence ID" value="PZD72665.1"/>
    <property type="molecule type" value="Genomic_DNA"/>
</dbReference>
<accession>A0A2W1JMI3</accession>
<name>A0A2W1JMI3_9CYAN</name>
<dbReference type="InterPro" id="IPR014917">
    <property type="entry name" value="DUF1800"/>
</dbReference>
<evidence type="ECO:0008006" key="4">
    <source>
        <dbReference type="Google" id="ProtNLM"/>
    </source>
</evidence>
<reference evidence="2 3" key="1">
    <citation type="journal article" date="2018" name="Sci. Rep.">
        <title>A novel species of the marine cyanobacterium Acaryochloris with a unique pigment content and lifestyle.</title>
        <authorList>
            <person name="Partensky F."/>
            <person name="Six C."/>
            <person name="Ratin M."/>
            <person name="Garczarek L."/>
            <person name="Vaulot D."/>
            <person name="Probert I."/>
            <person name="Calteau A."/>
            <person name="Gourvil P."/>
            <person name="Marie D."/>
            <person name="Grebert T."/>
            <person name="Bouchier C."/>
            <person name="Le Panse S."/>
            <person name="Gachenot M."/>
            <person name="Rodriguez F."/>
            <person name="Garrido J.L."/>
        </authorList>
    </citation>
    <scope>NUCLEOTIDE SEQUENCE [LARGE SCALE GENOMIC DNA]</scope>
    <source>
        <strain evidence="2 3">RCC1774</strain>
    </source>
</reference>
<dbReference type="Pfam" id="PF08811">
    <property type="entry name" value="DUF1800"/>
    <property type="match status" value="1"/>
</dbReference>